<dbReference type="InterPro" id="IPR044643">
    <property type="entry name" value="TrpF_fam"/>
</dbReference>
<dbReference type="InterPro" id="IPR013785">
    <property type="entry name" value="Aldolase_TIM"/>
</dbReference>
<dbReference type="HAMAP" id="MF_00135">
    <property type="entry name" value="PRAI"/>
    <property type="match status" value="1"/>
</dbReference>
<keyword evidence="7 9" id="KW-0057">Aromatic amino acid biosynthesis</keyword>
<evidence type="ECO:0000256" key="8">
    <source>
        <dbReference type="ARBA" id="ARBA00023235"/>
    </source>
</evidence>
<accession>A0AAE3XMJ2</accession>
<dbReference type="GO" id="GO:0000162">
    <property type="term" value="P:L-tryptophan biosynthetic process"/>
    <property type="evidence" value="ECO:0007669"/>
    <property type="project" value="UniProtKB-UniRule"/>
</dbReference>
<dbReference type="Gene3D" id="3.20.20.70">
    <property type="entry name" value="Aldolase class I"/>
    <property type="match status" value="1"/>
</dbReference>
<dbReference type="GO" id="GO:0004640">
    <property type="term" value="F:phosphoribosylanthranilate isomerase activity"/>
    <property type="evidence" value="ECO:0007669"/>
    <property type="project" value="UniProtKB-UniRule"/>
</dbReference>
<dbReference type="Proteomes" id="UP001185092">
    <property type="component" value="Unassembled WGS sequence"/>
</dbReference>
<dbReference type="Pfam" id="PF00697">
    <property type="entry name" value="PRAI"/>
    <property type="match status" value="1"/>
</dbReference>
<dbReference type="AlphaFoldDB" id="A0AAE3XMJ2"/>
<evidence type="ECO:0000313" key="11">
    <source>
        <dbReference type="EMBL" id="MDR6239197.1"/>
    </source>
</evidence>
<comment type="pathway">
    <text evidence="2 9">Amino-acid biosynthesis; L-tryptophan biosynthesis; L-tryptophan from chorismate: step 3/5.</text>
</comment>
<comment type="caution">
    <text evidence="11">The sequence shown here is derived from an EMBL/GenBank/DDBJ whole genome shotgun (WGS) entry which is preliminary data.</text>
</comment>
<dbReference type="SUPFAM" id="SSF51366">
    <property type="entry name" value="Ribulose-phoshate binding barrel"/>
    <property type="match status" value="1"/>
</dbReference>
<keyword evidence="6 9" id="KW-0822">Tryptophan biosynthesis</keyword>
<evidence type="ECO:0000256" key="4">
    <source>
        <dbReference type="ARBA" id="ARBA00022272"/>
    </source>
</evidence>
<dbReference type="RefSeq" id="WP_309938776.1">
    <property type="nucleotide sequence ID" value="NZ_AP025305.1"/>
</dbReference>
<evidence type="ECO:0000256" key="2">
    <source>
        <dbReference type="ARBA" id="ARBA00004664"/>
    </source>
</evidence>
<comment type="catalytic activity">
    <reaction evidence="1 9">
        <text>N-(5-phospho-beta-D-ribosyl)anthranilate = 1-(2-carboxyphenylamino)-1-deoxy-D-ribulose 5-phosphate</text>
        <dbReference type="Rhea" id="RHEA:21540"/>
        <dbReference type="ChEBI" id="CHEBI:18277"/>
        <dbReference type="ChEBI" id="CHEBI:58613"/>
        <dbReference type="EC" id="5.3.1.24"/>
    </reaction>
</comment>
<evidence type="ECO:0000256" key="1">
    <source>
        <dbReference type="ARBA" id="ARBA00001164"/>
    </source>
</evidence>
<dbReference type="EC" id="5.3.1.24" evidence="3 9"/>
<comment type="similarity">
    <text evidence="9">Belongs to the TrpF family.</text>
</comment>
<dbReference type="InterPro" id="IPR011060">
    <property type="entry name" value="RibuloseP-bd_barrel"/>
</dbReference>
<keyword evidence="8 9" id="KW-0413">Isomerase</keyword>
<sequence length="215" mass="24116">MKSLKLKVCGMREEGNILDVVEIVQPDYLGFIFYPKSPRFVGLEFNRESIRNLPANISKVGVFVNATAPEIIDFSNIYGMNVVQLHGDESPEVCLEIKNAGFKVIKAFGVGDEFDFEGLSNYTDCVDYFLFDTKGKSRGGNGILFNWQLLKNYPYETPFFLSGGVDVDSLDNLEVLEDLPLVALDVNSKFEIEPALKDVGRLENLALKLKEINNK</sequence>
<proteinExistence type="inferred from homology"/>
<name>A0AAE3XMJ2_9BACT</name>
<evidence type="ECO:0000256" key="5">
    <source>
        <dbReference type="ARBA" id="ARBA00022605"/>
    </source>
</evidence>
<feature type="domain" description="N-(5'phosphoribosyl) anthranilate isomerase (PRAI)" evidence="10">
    <location>
        <begin position="7"/>
        <end position="203"/>
    </location>
</feature>
<keyword evidence="5 9" id="KW-0028">Amino-acid biosynthesis</keyword>
<dbReference type="PANTHER" id="PTHR42894">
    <property type="entry name" value="N-(5'-PHOSPHORIBOSYL)ANTHRANILATE ISOMERASE"/>
    <property type="match status" value="1"/>
</dbReference>
<evidence type="ECO:0000259" key="10">
    <source>
        <dbReference type="Pfam" id="PF00697"/>
    </source>
</evidence>
<evidence type="ECO:0000256" key="9">
    <source>
        <dbReference type="HAMAP-Rule" id="MF_00135"/>
    </source>
</evidence>
<protein>
    <recommendedName>
        <fullName evidence="4 9">N-(5'-phosphoribosyl)anthranilate isomerase</fullName>
        <shortName evidence="9">PRAI</shortName>
        <ecNumber evidence="3 9">5.3.1.24</ecNumber>
    </recommendedName>
</protein>
<evidence type="ECO:0000313" key="12">
    <source>
        <dbReference type="Proteomes" id="UP001185092"/>
    </source>
</evidence>
<dbReference type="InterPro" id="IPR001240">
    <property type="entry name" value="PRAI_dom"/>
</dbReference>
<evidence type="ECO:0000256" key="7">
    <source>
        <dbReference type="ARBA" id="ARBA00023141"/>
    </source>
</evidence>
<reference evidence="11" key="1">
    <citation type="submission" date="2023-07" db="EMBL/GenBank/DDBJ databases">
        <title>Genomic Encyclopedia of Type Strains, Phase IV (KMG-IV): sequencing the most valuable type-strain genomes for metagenomic binning, comparative biology and taxonomic classification.</title>
        <authorList>
            <person name="Goeker M."/>
        </authorList>
    </citation>
    <scope>NUCLEOTIDE SEQUENCE</scope>
    <source>
        <strain evidence="11">DSM 26174</strain>
    </source>
</reference>
<dbReference type="EMBL" id="JAVDQD010000002">
    <property type="protein sequence ID" value="MDR6239197.1"/>
    <property type="molecule type" value="Genomic_DNA"/>
</dbReference>
<dbReference type="CDD" id="cd00405">
    <property type="entry name" value="PRAI"/>
    <property type="match status" value="1"/>
</dbReference>
<keyword evidence="12" id="KW-1185">Reference proteome</keyword>
<gene>
    <name evidence="9" type="primary">trpF</name>
    <name evidence="11" type="ORF">HNQ88_002234</name>
</gene>
<evidence type="ECO:0000256" key="3">
    <source>
        <dbReference type="ARBA" id="ARBA00012572"/>
    </source>
</evidence>
<dbReference type="PANTHER" id="PTHR42894:SF1">
    <property type="entry name" value="N-(5'-PHOSPHORIBOSYL)ANTHRANILATE ISOMERASE"/>
    <property type="match status" value="1"/>
</dbReference>
<evidence type="ECO:0000256" key="6">
    <source>
        <dbReference type="ARBA" id="ARBA00022822"/>
    </source>
</evidence>
<organism evidence="11 12">
    <name type="scientific">Aureibacter tunicatorum</name>
    <dbReference type="NCBI Taxonomy" id="866807"/>
    <lineage>
        <taxon>Bacteria</taxon>
        <taxon>Pseudomonadati</taxon>
        <taxon>Bacteroidota</taxon>
        <taxon>Cytophagia</taxon>
        <taxon>Cytophagales</taxon>
        <taxon>Persicobacteraceae</taxon>
        <taxon>Aureibacter</taxon>
    </lineage>
</organism>